<keyword evidence="1" id="KW-1133">Transmembrane helix</keyword>
<dbReference type="AlphaFoldDB" id="A0A7W7ZR21"/>
<organism evidence="2 3">
    <name type="scientific">Granulicella mallensis</name>
    <dbReference type="NCBI Taxonomy" id="940614"/>
    <lineage>
        <taxon>Bacteria</taxon>
        <taxon>Pseudomonadati</taxon>
        <taxon>Acidobacteriota</taxon>
        <taxon>Terriglobia</taxon>
        <taxon>Terriglobales</taxon>
        <taxon>Acidobacteriaceae</taxon>
        <taxon>Granulicella</taxon>
    </lineage>
</organism>
<dbReference type="RefSeq" id="WP_184256539.1">
    <property type="nucleotide sequence ID" value="NZ_JACHIO010000011.1"/>
</dbReference>
<accession>A0A7W7ZR21</accession>
<feature type="transmembrane region" description="Helical" evidence="1">
    <location>
        <begin position="36"/>
        <end position="55"/>
    </location>
</feature>
<reference evidence="2 3" key="1">
    <citation type="submission" date="2020-08" db="EMBL/GenBank/DDBJ databases">
        <title>Genomic Encyclopedia of Type Strains, Phase IV (KMG-V): Genome sequencing to study the core and pangenomes of soil and plant-associated prokaryotes.</title>
        <authorList>
            <person name="Whitman W."/>
        </authorList>
    </citation>
    <scope>NUCLEOTIDE SEQUENCE [LARGE SCALE GENOMIC DNA]</scope>
    <source>
        <strain evidence="2 3">X5P3</strain>
    </source>
</reference>
<feature type="transmembrane region" description="Helical" evidence="1">
    <location>
        <begin position="160"/>
        <end position="179"/>
    </location>
</feature>
<feature type="transmembrane region" description="Helical" evidence="1">
    <location>
        <begin position="248"/>
        <end position="269"/>
    </location>
</feature>
<evidence type="ECO:0000256" key="1">
    <source>
        <dbReference type="SAM" id="Phobius"/>
    </source>
</evidence>
<comment type="caution">
    <text evidence="2">The sequence shown here is derived from an EMBL/GenBank/DDBJ whole genome shotgun (WGS) entry which is preliminary data.</text>
</comment>
<proteinExistence type="predicted"/>
<keyword evidence="1" id="KW-0472">Membrane</keyword>
<dbReference type="EMBL" id="JACHIO010000011">
    <property type="protein sequence ID" value="MBB5064552.1"/>
    <property type="molecule type" value="Genomic_DNA"/>
</dbReference>
<name>A0A7W7ZR21_9BACT</name>
<gene>
    <name evidence="2" type="ORF">HDF15_002910</name>
</gene>
<evidence type="ECO:0000313" key="2">
    <source>
        <dbReference type="EMBL" id="MBB5064552.1"/>
    </source>
</evidence>
<feature type="transmembrane region" description="Helical" evidence="1">
    <location>
        <begin position="215"/>
        <end position="236"/>
    </location>
</feature>
<sequence length="291" mass="31528">MSRLRFTICLLIACIIFFSAMGPISALITALIGNSASAFVFGLSCALTGIITWVATRALNKRWIRPSFDRFALTLEEKIRREYQRKGPRQTFDNLNLPEAPAAHQEPTATLHLWHDIDNKTPGYKILARVVVVVLISATAGAAFGALYGTLSRTNIAQQAVNMAVFAALLGALISPFLGDFTRTAPNILAKAPPVLNIWGDTEDTVPVLVLLTRFLGVTFFATLGGAVYGALYTASNAIGSHDRLHDALMGAIIGGLIVGLWIPLGMAFEGHFRRTLHKKTSNTDSIEPDH</sequence>
<protein>
    <submittedName>
        <fullName evidence="2">Uncharacterized protein</fullName>
    </submittedName>
</protein>
<feature type="transmembrane region" description="Helical" evidence="1">
    <location>
        <begin position="126"/>
        <end position="148"/>
    </location>
</feature>
<keyword evidence="1" id="KW-0812">Transmembrane</keyword>
<evidence type="ECO:0000313" key="3">
    <source>
        <dbReference type="Proteomes" id="UP000584867"/>
    </source>
</evidence>
<dbReference type="Proteomes" id="UP000584867">
    <property type="component" value="Unassembled WGS sequence"/>
</dbReference>